<evidence type="ECO:0000313" key="3">
    <source>
        <dbReference type="Proteomes" id="UP001483337"/>
    </source>
</evidence>
<gene>
    <name evidence="2" type="ORF">WJM97_13705</name>
</gene>
<dbReference type="EMBL" id="CP150886">
    <property type="protein sequence ID" value="WZB90274.1"/>
    <property type="molecule type" value="Genomic_DNA"/>
</dbReference>
<feature type="coiled-coil region" evidence="1">
    <location>
        <begin position="1"/>
        <end position="28"/>
    </location>
</feature>
<dbReference type="RefSeq" id="WP_353933169.1">
    <property type="nucleotide sequence ID" value="NZ_CP150886.1"/>
</dbReference>
<dbReference type="Proteomes" id="UP001483337">
    <property type="component" value="Chromosome"/>
</dbReference>
<accession>A0ABZ2UXV8</accession>
<name>A0ABZ2UXV8_9CYAN</name>
<protein>
    <submittedName>
        <fullName evidence="2">Uncharacterized protein</fullName>
    </submittedName>
</protein>
<keyword evidence="1" id="KW-0175">Coiled coil</keyword>
<reference evidence="2 3" key="1">
    <citation type="submission" date="2024-04" db="EMBL/GenBank/DDBJ databases">
        <title>Okeanomitos corallinicola gen. &amp; sp. nov. (Nostocales, Cyanobacteria), a new toxic marine heterocyst-forming cyanobacterium from a coral reef.</title>
        <authorList>
            <person name="Li H."/>
            <person name="Li R."/>
            <person name="Kang J."/>
            <person name="Hii K.S."/>
            <person name="Mohamed H.F."/>
            <person name="Xu X."/>
            <person name="Luo Z."/>
        </authorList>
    </citation>
    <scope>NUCLEOTIDE SEQUENCE [LARGE SCALE GENOMIC DNA]</scope>
    <source>
        <strain evidence="2 3">TIOX110</strain>
    </source>
</reference>
<sequence length="170" mass="19789">MDKIQAEIQELNSQIQTLQKERAELNQNHIESPENSSALAIAEAYRRQARENPEIAAEIQGIDNAIAYLEKQKRRKEIYLFESLSYSQRIAKQKQELEEGKKFAEIHAQRVNELAKELAQEVKLLKACADELSPMYWHIYNKPFITGFKTISVPYVRSDGEVWRIVNRIV</sequence>
<proteinExistence type="predicted"/>
<evidence type="ECO:0000256" key="1">
    <source>
        <dbReference type="SAM" id="Coils"/>
    </source>
</evidence>
<evidence type="ECO:0000313" key="2">
    <source>
        <dbReference type="EMBL" id="WZB90274.1"/>
    </source>
</evidence>
<organism evidence="2 3">
    <name type="scientific">Okeanomitos corallinicola TIOX110</name>
    <dbReference type="NCBI Taxonomy" id="3133117"/>
    <lineage>
        <taxon>Bacteria</taxon>
        <taxon>Bacillati</taxon>
        <taxon>Cyanobacteriota</taxon>
        <taxon>Cyanophyceae</taxon>
        <taxon>Nostocales</taxon>
        <taxon>Aphanizomenonaceae</taxon>
        <taxon>Okeanomitos</taxon>
    </lineage>
</organism>
<keyword evidence="3" id="KW-1185">Reference proteome</keyword>